<dbReference type="InterPro" id="IPR036291">
    <property type="entry name" value="NAD(P)-bd_dom_sf"/>
</dbReference>
<dbReference type="PANTHER" id="PTHR47129">
    <property type="entry name" value="QUINONE OXIDOREDUCTASE 2"/>
    <property type="match status" value="1"/>
</dbReference>
<dbReference type="Pfam" id="PF13460">
    <property type="entry name" value="NAD_binding_10"/>
    <property type="match status" value="1"/>
</dbReference>
<keyword evidence="3" id="KW-1185">Reference proteome</keyword>
<gene>
    <name evidence="2" type="ORF">GCN75_10985</name>
</gene>
<dbReference type="InterPro" id="IPR052718">
    <property type="entry name" value="NmrA-type_oxidoreductase"/>
</dbReference>
<accession>A0A6I1I1M7</accession>
<comment type="caution">
    <text evidence="2">The sequence shown here is derived from an EMBL/GenBank/DDBJ whole genome shotgun (WGS) entry which is preliminary data.</text>
</comment>
<name>A0A6I1I1M7_9BURK</name>
<dbReference type="SUPFAM" id="SSF51735">
    <property type="entry name" value="NAD(P)-binding Rossmann-fold domains"/>
    <property type="match status" value="1"/>
</dbReference>
<reference evidence="2 3" key="1">
    <citation type="submission" date="2019-10" db="EMBL/GenBank/DDBJ databases">
        <title>Three novel species isolated from a subtropical stream in China.</title>
        <authorList>
            <person name="Lu H."/>
        </authorList>
    </citation>
    <scope>NUCLEOTIDE SEQUENCE [LARGE SCALE GENOMIC DNA]</scope>
    <source>
        <strain evidence="2 3">FT13W</strain>
    </source>
</reference>
<sequence>MAIADLTISPFHRRALPLHPGCACARHKETNMKTMHLAVAVAGASGQLGSLVVNELASQCAGHPGTTLAAITRTPERHAAWQAQGIDVRWGDFDQPQGLAAAFHGVGRLLLISTNVIDGTGRRIAQHQHAIEAARQAGVVHIVYTSFLQPEDGKRSLLNDDHRATEALLAASGIAHTILRNAFYQDLLLAVLGAAAVDGQLRTAMGAGHVSYVAREDCAHAAAAALADGYSGNRILDITGPASLDAPALAAIAARLFGKPVEVVHLDMDARARHFITSGMPAPMAQMLAGIERWLATDAMHIVSDDYRVLTGRQASPVPAFLHAHRQQLLAPALPPA</sequence>
<evidence type="ECO:0000313" key="3">
    <source>
        <dbReference type="Proteomes" id="UP000468717"/>
    </source>
</evidence>
<dbReference type="InterPro" id="IPR016040">
    <property type="entry name" value="NAD(P)-bd_dom"/>
</dbReference>
<evidence type="ECO:0000313" key="2">
    <source>
        <dbReference type="EMBL" id="KAB8064824.1"/>
    </source>
</evidence>
<protein>
    <submittedName>
        <fullName evidence="2">NAD(P)H-binding protein</fullName>
    </submittedName>
</protein>
<organism evidence="2 3">
    <name type="scientific">Janthinobacterium violaceinigrum</name>
    <dbReference type="NCBI Taxonomy" id="2654252"/>
    <lineage>
        <taxon>Bacteria</taxon>
        <taxon>Pseudomonadati</taxon>
        <taxon>Pseudomonadota</taxon>
        <taxon>Betaproteobacteria</taxon>
        <taxon>Burkholderiales</taxon>
        <taxon>Oxalobacteraceae</taxon>
        <taxon>Janthinobacterium</taxon>
    </lineage>
</organism>
<dbReference type="Gene3D" id="3.40.50.720">
    <property type="entry name" value="NAD(P)-binding Rossmann-like Domain"/>
    <property type="match status" value="1"/>
</dbReference>
<dbReference type="Proteomes" id="UP000468717">
    <property type="component" value="Unassembled WGS sequence"/>
</dbReference>
<dbReference type="EMBL" id="WFLI01000010">
    <property type="protein sequence ID" value="KAB8064824.1"/>
    <property type="molecule type" value="Genomic_DNA"/>
</dbReference>
<dbReference type="PANTHER" id="PTHR47129:SF1">
    <property type="entry name" value="NMRA-LIKE DOMAIN-CONTAINING PROTEIN"/>
    <property type="match status" value="1"/>
</dbReference>
<dbReference type="Gene3D" id="3.90.25.10">
    <property type="entry name" value="UDP-galactose 4-epimerase, domain 1"/>
    <property type="match status" value="1"/>
</dbReference>
<evidence type="ECO:0000259" key="1">
    <source>
        <dbReference type="Pfam" id="PF13460"/>
    </source>
</evidence>
<feature type="domain" description="NAD(P)-binding" evidence="1">
    <location>
        <begin position="43"/>
        <end position="228"/>
    </location>
</feature>
<proteinExistence type="predicted"/>
<dbReference type="AlphaFoldDB" id="A0A6I1I1M7"/>